<keyword evidence="3 4" id="KW-0802">TPR repeat</keyword>
<dbReference type="EMBL" id="JAVDXU010000003">
    <property type="protein sequence ID" value="MDR7271573.1"/>
    <property type="molecule type" value="Genomic_DNA"/>
</dbReference>
<dbReference type="SMART" id="SM00028">
    <property type="entry name" value="TPR"/>
    <property type="match status" value="3"/>
</dbReference>
<name>A0ABU1YS70_ROSSA</name>
<dbReference type="InterPro" id="IPR021109">
    <property type="entry name" value="Peptidase_aspartic_dom_sf"/>
</dbReference>
<keyword evidence="8" id="KW-1185">Reference proteome</keyword>
<evidence type="ECO:0000256" key="4">
    <source>
        <dbReference type="PROSITE-ProRule" id="PRU00339"/>
    </source>
</evidence>
<sequence>MKTTSRALATLALVAAALSAAPPAWAQCKLSKLEIAVRIVNQRPVGTLNLNGTEVSMLIDSGAFYSFLTPSVAAQLNLRLKSLPDGMRIYGYTGAIEARVARVEKVIFQRTELSNVEFIVGGNELGSGIQGILGRNFLSMADAEYDLAHGVVRLMFPKGDCDKTNFAYWAGDAPVIEAAMDFGSHGQDTAIRVRPRINDLEVRALLDTGAPRTSLKLRAAKRAGVKEKDLVEVGRVGGAGVGRVRSWTGVIASFELGGEKIGNNELGVDDAGVDDEDMLIGLDYFLSHRIYVSRLQRKLYATWNGGPVFARSAPGQYDQRYAARPEDIAPDDAESLARRGEASAARGELAQALADLNRACELAPQSGTNFFARARVHAAMKQFGKARQDLDEALRLQPGLHEALAIRASVRMAAGDRTGALVDLLVLDTALPPSSHLRQGMAETYVQLELPTDALRQWALWVPTHRSDAHMAQVLNSRCWLRARLNLDLKLALDDCKEAVSRDRGEAAFRDSLGWTQLRLNDAAAALKAFDAALEIKPLAFSHYGRGLAQQRLGNAEAARRDLAAARKLREDIDAAVRAAGFPVADDAPRPPAPAS</sequence>
<organism evidence="7 8">
    <name type="scientific">Roseateles saccharophilus</name>
    <name type="common">Pseudomonas saccharophila</name>
    <dbReference type="NCBI Taxonomy" id="304"/>
    <lineage>
        <taxon>Bacteria</taxon>
        <taxon>Pseudomonadati</taxon>
        <taxon>Pseudomonadota</taxon>
        <taxon>Betaproteobacteria</taxon>
        <taxon>Burkholderiales</taxon>
        <taxon>Sphaerotilaceae</taxon>
        <taxon>Roseateles</taxon>
    </lineage>
</organism>
<dbReference type="Pfam" id="PF13650">
    <property type="entry name" value="Asp_protease_2"/>
    <property type="match status" value="2"/>
</dbReference>
<dbReference type="InterPro" id="IPR050498">
    <property type="entry name" value="Ycf3"/>
</dbReference>
<evidence type="ECO:0000259" key="6">
    <source>
        <dbReference type="PROSITE" id="PS50175"/>
    </source>
</evidence>
<feature type="signal peptide" evidence="5">
    <location>
        <begin position="1"/>
        <end position="26"/>
    </location>
</feature>
<feature type="repeat" description="TPR" evidence="4">
    <location>
        <begin position="333"/>
        <end position="366"/>
    </location>
</feature>
<dbReference type="SUPFAM" id="SSF48452">
    <property type="entry name" value="TPR-like"/>
    <property type="match status" value="1"/>
</dbReference>
<comment type="caution">
    <text evidence="7">The sequence shown here is derived from an EMBL/GenBank/DDBJ whole genome shotgun (WGS) entry which is preliminary data.</text>
</comment>
<proteinExistence type="predicted"/>
<evidence type="ECO:0000256" key="3">
    <source>
        <dbReference type="ARBA" id="ARBA00022803"/>
    </source>
</evidence>
<keyword evidence="1" id="KW-0677">Repeat</keyword>
<dbReference type="CDD" id="cd00303">
    <property type="entry name" value="retropepsin_like"/>
    <property type="match status" value="1"/>
</dbReference>
<evidence type="ECO:0000256" key="2">
    <source>
        <dbReference type="ARBA" id="ARBA00022801"/>
    </source>
</evidence>
<dbReference type="PANTHER" id="PTHR44858:SF1">
    <property type="entry name" value="UDP-N-ACETYLGLUCOSAMINE--PEPTIDE N-ACETYLGLUCOSAMINYLTRANSFERASE SPINDLY-RELATED"/>
    <property type="match status" value="1"/>
</dbReference>
<dbReference type="InterPro" id="IPR011990">
    <property type="entry name" value="TPR-like_helical_dom_sf"/>
</dbReference>
<keyword evidence="2" id="KW-0378">Hydrolase</keyword>
<dbReference type="SUPFAM" id="SSF50630">
    <property type="entry name" value="Acid proteases"/>
    <property type="match status" value="2"/>
</dbReference>
<dbReference type="GO" id="GO:0008233">
    <property type="term" value="F:peptidase activity"/>
    <property type="evidence" value="ECO:0007669"/>
    <property type="project" value="UniProtKB-KW"/>
</dbReference>
<keyword evidence="5" id="KW-0732">Signal</keyword>
<protein>
    <submittedName>
        <fullName evidence="7">Tetratricopeptide (TPR) repeat protein/predicted aspartyl protease</fullName>
    </submittedName>
</protein>
<dbReference type="Proteomes" id="UP001180453">
    <property type="component" value="Unassembled WGS sequence"/>
</dbReference>
<dbReference type="RefSeq" id="WP_310269031.1">
    <property type="nucleotide sequence ID" value="NZ_JAVDXU010000003.1"/>
</dbReference>
<dbReference type="GO" id="GO:0006508">
    <property type="term" value="P:proteolysis"/>
    <property type="evidence" value="ECO:0007669"/>
    <property type="project" value="UniProtKB-KW"/>
</dbReference>
<reference evidence="7 8" key="1">
    <citation type="submission" date="2023-07" db="EMBL/GenBank/DDBJ databases">
        <title>Sorghum-associated microbial communities from plants grown in Nebraska, USA.</title>
        <authorList>
            <person name="Schachtman D."/>
        </authorList>
    </citation>
    <scope>NUCLEOTIDE SEQUENCE [LARGE SCALE GENOMIC DNA]</scope>
    <source>
        <strain evidence="7 8">BE314</strain>
    </source>
</reference>
<dbReference type="PROSITE" id="PS50175">
    <property type="entry name" value="ASP_PROT_RETROV"/>
    <property type="match status" value="1"/>
</dbReference>
<evidence type="ECO:0000256" key="5">
    <source>
        <dbReference type="SAM" id="SignalP"/>
    </source>
</evidence>
<keyword evidence="7" id="KW-0645">Protease</keyword>
<dbReference type="InterPro" id="IPR001995">
    <property type="entry name" value="Peptidase_A2_cat"/>
</dbReference>
<dbReference type="Gene3D" id="2.40.70.10">
    <property type="entry name" value="Acid Proteases"/>
    <property type="match status" value="2"/>
</dbReference>
<dbReference type="InterPro" id="IPR019734">
    <property type="entry name" value="TPR_rpt"/>
</dbReference>
<dbReference type="PANTHER" id="PTHR44858">
    <property type="entry name" value="TETRATRICOPEPTIDE REPEAT PROTEIN 6"/>
    <property type="match status" value="1"/>
</dbReference>
<feature type="domain" description="Peptidase A2" evidence="6">
    <location>
        <begin position="202"/>
        <end position="240"/>
    </location>
</feature>
<evidence type="ECO:0000256" key="1">
    <source>
        <dbReference type="ARBA" id="ARBA00022737"/>
    </source>
</evidence>
<gene>
    <name evidence="7" type="ORF">J2X20_004241</name>
</gene>
<dbReference type="PROSITE" id="PS50005">
    <property type="entry name" value="TPR"/>
    <property type="match status" value="1"/>
</dbReference>
<evidence type="ECO:0000313" key="7">
    <source>
        <dbReference type="EMBL" id="MDR7271573.1"/>
    </source>
</evidence>
<evidence type="ECO:0000313" key="8">
    <source>
        <dbReference type="Proteomes" id="UP001180453"/>
    </source>
</evidence>
<dbReference type="Gene3D" id="1.25.40.10">
    <property type="entry name" value="Tetratricopeptide repeat domain"/>
    <property type="match status" value="2"/>
</dbReference>
<feature type="chain" id="PRO_5045606978" evidence="5">
    <location>
        <begin position="27"/>
        <end position="596"/>
    </location>
</feature>
<accession>A0ABU1YS70</accession>